<dbReference type="GO" id="GO:0005829">
    <property type="term" value="C:cytosol"/>
    <property type="evidence" value="ECO:0007669"/>
    <property type="project" value="TreeGrafter"/>
</dbReference>
<evidence type="ECO:0000313" key="4">
    <source>
        <dbReference type="EMBL" id="BDU71178.1"/>
    </source>
</evidence>
<dbReference type="InterPro" id="IPR011913">
    <property type="entry name" value="RfaE_dom_I"/>
</dbReference>
<proteinExistence type="predicted"/>
<dbReference type="Pfam" id="PF00294">
    <property type="entry name" value="PfkB"/>
    <property type="match status" value="1"/>
</dbReference>
<name>A0AA48H3E1_9BACT</name>
<keyword evidence="2" id="KW-0418">Kinase</keyword>
<dbReference type="NCBIfam" id="TIGR02198">
    <property type="entry name" value="rfaE_dom_I"/>
    <property type="match status" value="1"/>
</dbReference>
<dbReference type="FunFam" id="3.40.1190.20:FF:000002">
    <property type="entry name" value="Bifunctional protein HldE"/>
    <property type="match status" value="1"/>
</dbReference>
<evidence type="ECO:0000256" key="1">
    <source>
        <dbReference type="ARBA" id="ARBA00022679"/>
    </source>
</evidence>
<dbReference type="GO" id="GO:0033786">
    <property type="term" value="F:heptose-1-phosphate adenylyltransferase activity"/>
    <property type="evidence" value="ECO:0007669"/>
    <property type="project" value="TreeGrafter"/>
</dbReference>
<keyword evidence="5" id="KW-1185">Reference proteome</keyword>
<dbReference type="InterPro" id="IPR011611">
    <property type="entry name" value="PfkB_dom"/>
</dbReference>
<evidence type="ECO:0000259" key="3">
    <source>
        <dbReference type="Pfam" id="PF00294"/>
    </source>
</evidence>
<protein>
    <submittedName>
        <fullName evidence="4">ADP-heptose synthase</fullName>
    </submittedName>
</protein>
<dbReference type="RefSeq" id="WP_316414063.1">
    <property type="nucleotide sequence ID" value="NZ_AP027080.1"/>
</dbReference>
<dbReference type="KEGG" id="msil:METEAL_03520"/>
<dbReference type="PANTHER" id="PTHR46969:SF1">
    <property type="entry name" value="BIFUNCTIONAL PROTEIN HLDE"/>
    <property type="match status" value="1"/>
</dbReference>
<feature type="domain" description="Carbohydrate kinase PfkB" evidence="3">
    <location>
        <begin position="19"/>
        <end position="321"/>
    </location>
</feature>
<dbReference type="InterPro" id="IPR029056">
    <property type="entry name" value="Ribokinase-like"/>
</dbReference>
<evidence type="ECO:0000313" key="5">
    <source>
        <dbReference type="Proteomes" id="UP001238179"/>
    </source>
</evidence>
<sequence length="334" mass="35455">MRLDREQAGALLGLIRGRRVAVLGDVMLDEYLFGEVSRISPEAPVPIVRVSRERAVLGGAANVAANLKAVGAEPVLVGTLQDDAAGRRLRGLLAGLGITQDRLVVDPTRPTIIKTRVIGQQQQMLRIDREETDPFSAAAVDGLCRSLEAALEGVGALIISDYAKGSVNAPVMDRVRLLCARLDIPWIVDPKPSHAPLYRGATLMTPNTKELTELSHLPAKGDADVAAAGLAMVEALELKGLLVTRSEKGMALFTPEALHREPWLIPTEAREVFDVSGAGDTVIAVFAAAIASGADWKQSAMLANAAAGVVVGKMGTATATPEEILRHYQDQEAI</sequence>
<accession>A0AA48H3E1</accession>
<evidence type="ECO:0000256" key="2">
    <source>
        <dbReference type="ARBA" id="ARBA00022777"/>
    </source>
</evidence>
<dbReference type="SUPFAM" id="SSF53613">
    <property type="entry name" value="Ribokinase-like"/>
    <property type="match status" value="1"/>
</dbReference>
<dbReference type="Proteomes" id="UP001238179">
    <property type="component" value="Chromosome"/>
</dbReference>
<keyword evidence="1" id="KW-0808">Transferase</keyword>
<dbReference type="PANTHER" id="PTHR46969">
    <property type="entry name" value="BIFUNCTIONAL PROTEIN HLDE"/>
    <property type="match status" value="1"/>
</dbReference>
<organism evidence="4 5">
    <name type="scientific">Mesoterricola silvestris</name>
    <dbReference type="NCBI Taxonomy" id="2927979"/>
    <lineage>
        <taxon>Bacteria</taxon>
        <taxon>Pseudomonadati</taxon>
        <taxon>Acidobacteriota</taxon>
        <taxon>Holophagae</taxon>
        <taxon>Holophagales</taxon>
        <taxon>Holophagaceae</taxon>
        <taxon>Mesoterricola</taxon>
    </lineage>
</organism>
<gene>
    <name evidence="4" type="ORF">METEAL_03520</name>
</gene>
<reference evidence="5" key="1">
    <citation type="journal article" date="2023" name="Int. J. Syst. Evol. Microbiol.">
        <title>Mesoterricola silvestris gen. nov., sp. nov., Mesoterricola sediminis sp. nov., Geothrix oryzae sp. nov., Geothrix edaphica sp. nov., Geothrix rubra sp. nov., and Geothrix limicola sp. nov., six novel members of Acidobacteriota isolated from soils.</title>
        <authorList>
            <person name="Itoh H."/>
            <person name="Sugisawa Y."/>
            <person name="Mise K."/>
            <person name="Xu Z."/>
            <person name="Kuniyasu M."/>
            <person name="Ushijima N."/>
            <person name="Kawano K."/>
            <person name="Kobayashi E."/>
            <person name="Shiratori Y."/>
            <person name="Masuda Y."/>
            <person name="Senoo K."/>
        </authorList>
    </citation>
    <scope>NUCLEOTIDE SEQUENCE [LARGE SCALE GENOMIC DNA]</scope>
    <source>
        <strain evidence="5">W79</strain>
    </source>
</reference>
<dbReference type="CDD" id="cd01172">
    <property type="entry name" value="RfaE_like"/>
    <property type="match status" value="1"/>
</dbReference>
<dbReference type="GO" id="GO:0033785">
    <property type="term" value="F:heptose 7-phosphate kinase activity"/>
    <property type="evidence" value="ECO:0007669"/>
    <property type="project" value="TreeGrafter"/>
</dbReference>
<dbReference type="GO" id="GO:0016773">
    <property type="term" value="F:phosphotransferase activity, alcohol group as acceptor"/>
    <property type="evidence" value="ECO:0007669"/>
    <property type="project" value="InterPro"/>
</dbReference>
<dbReference type="AlphaFoldDB" id="A0AA48H3E1"/>
<dbReference type="EMBL" id="AP027080">
    <property type="protein sequence ID" value="BDU71178.1"/>
    <property type="molecule type" value="Genomic_DNA"/>
</dbReference>
<dbReference type="Gene3D" id="3.40.1190.20">
    <property type="match status" value="1"/>
</dbReference>